<feature type="region of interest" description="Disordered" evidence="6">
    <location>
        <begin position="1"/>
        <end position="50"/>
    </location>
</feature>
<proteinExistence type="inferred from homology"/>
<keyword evidence="4" id="KW-1133">Transmembrane helix</keyword>
<protein>
    <submittedName>
        <fullName evidence="9">Transmembrane protein 106B</fullName>
    </submittedName>
</protein>
<evidence type="ECO:0000256" key="1">
    <source>
        <dbReference type="ARBA" id="ARBA00004308"/>
    </source>
</evidence>
<dbReference type="InterPro" id="IPR048509">
    <property type="entry name" value="TMEM106_C"/>
</dbReference>
<evidence type="ECO:0000313" key="9">
    <source>
        <dbReference type="EMBL" id="KAE8283926.1"/>
    </source>
</evidence>
<evidence type="ECO:0000256" key="3">
    <source>
        <dbReference type="ARBA" id="ARBA00022692"/>
    </source>
</evidence>
<evidence type="ECO:0000256" key="4">
    <source>
        <dbReference type="ARBA" id="ARBA00022989"/>
    </source>
</evidence>
<evidence type="ECO:0000259" key="7">
    <source>
        <dbReference type="Pfam" id="PF07092"/>
    </source>
</evidence>
<dbReference type="Pfam" id="PF07092">
    <property type="entry name" value="TMEM106"/>
    <property type="match status" value="1"/>
</dbReference>
<dbReference type="Proteomes" id="UP000424527">
    <property type="component" value="Unassembled WGS sequence"/>
</dbReference>
<evidence type="ECO:0000256" key="2">
    <source>
        <dbReference type="ARBA" id="ARBA00008111"/>
    </source>
</evidence>
<sequence length="243" mass="26662">MVTPGRNSKPAEGLTSGEEGTKTLRQFPPYGSMNRHSSGDSCPTCRGTGRIPRGQEDQLVAVIPCNDVRLKPKPRPLMVYFSPNKVQMEVTNLMNITNNNFASVTVVDLTIQSLVSDIVVGKTRISNLTTLHARAQKSYTFTIDLPITDDGLNFYCKSSTIKIHTLFLELHSATFTEGLRKGAVHLCTGRGRGVASPGGRDVTLGFRWRALEPLRSSSVLLEEKEERTSPVYKSAMDVFIACG</sequence>
<dbReference type="EMBL" id="REGW02000017">
    <property type="protein sequence ID" value="KAE8283926.1"/>
    <property type="molecule type" value="Genomic_DNA"/>
</dbReference>
<gene>
    <name evidence="9" type="ORF">D5F01_LYC17253</name>
</gene>
<evidence type="ECO:0000256" key="5">
    <source>
        <dbReference type="ARBA" id="ARBA00023136"/>
    </source>
</evidence>
<name>A0A6G0HY80_LARCR</name>
<keyword evidence="5" id="KW-0472">Membrane</keyword>
<dbReference type="AlphaFoldDB" id="A0A6G0HY80"/>
<evidence type="ECO:0000259" key="8">
    <source>
        <dbReference type="Pfam" id="PF21002"/>
    </source>
</evidence>
<comment type="similarity">
    <text evidence="2">Belongs to the TMEM106 family.</text>
</comment>
<feature type="domain" description="Transmembrane protein 106 C-terminal" evidence="7">
    <location>
        <begin position="79"/>
        <end position="172"/>
    </location>
</feature>
<comment type="caution">
    <text evidence="9">The sequence shown here is derived from an EMBL/GenBank/DDBJ whole genome shotgun (WGS) entry which is preliminary data.</text>
</comment>
<comment type="subcellular location">
    <subcellularLocation>
        <location evidence="1">Endomembrane system</location>
    </subcellularLocation>
</comment>
<keyword evidence="10" id="KW-1185">Reference proteome</keyword>
<dbReference type="PANTHER" id="PTHR28556">
    <property type="entry name" value="TRANSMEMBRANE PROTEIN 106B"/>
    <property type="match status" value="1"/>
</dbReference>
<dbReference type="InterPro" id="IPR009790">
    <property type="entry name" value="TMEM106"/>
</dbReference>
<evidence type="ECO:0000256" key="6">
    <source>
        <dbReference type="SAM" id="MobiDB-lite"/>
    </source>
</evidence>
<dbReference type="Pfam" id="PF21002">
    <property type="entry name" value="TMEM106_N"/>
    <property type="match status" value="1"/>
</dbReference>
<dbReference type="PANTHER" id="PTHR28556:SF6">
    <property type="entry name" value="TRANSMEMBRANE PROTEIN 106A"/>
    <property type="match status" value="1"/>
</dbReference>
<accession>A0A6G0HY80</accession>
<evidence type="ECO:0000313" key="10">
    <source>
        <dbReference type="Proteomes" id="UP000424527"/>
    </source>
</evidence>
<dbReference type="InterPro" id="IPR048511">
    <property type="entry name" value="TMEM106_N"/>
</dbReference>
<keyword evidence="3 9" id="KW-0812">Transmembrane</keyword>
<reference evidence="9 10" key="1">
    <citation type="submission" date="2019-07" db="EMBL/GenBank/DDBJ databases">
        <title>Chromosome genome assembly for large yellow croaker.</title>
        <authorList>
            <person name="Xiao S."/>
        </authorList>
    </citation>
    <scope>NUCLEOTIDE SEQUENCE [LARGE SCALE GENOMIC DNA]</scope>
    <source>
        <strain evidence="9">JMULYC20181020</strain>
        <tissue evidence="9">Muscle</tissue>
    </source>
</reference>
<feature type="domain" description="Transmembrane protein 106 N-terminal" evidence="8">
    <location>
        <begin position="21"/>
        <end position="73"/>
    </location>
</feature>
<organism evidence="9 10">
    <name type="scientific">Larimichthys crocea</name>
    <name type="common">Large yellow croaker</name>
    <name type="synonym">Pseudosciaena crocea</name>
    <dbReference type="NCBI Taxonomy" id="215358"/>
    <lineage>
        <taxon>Eukaryota</taxon>
        <taxon>Metazoa</taxon>
        <taxon>Chordata</taxon>
        <taxon>Craniata</taxon>
        <taxon>Vertebrata</taxon>
        <taxon>Euteleostomi</taxon>
        <taxon>Actinopterygii</taxon>
        <taxon>Neopterygii</taxon>
        <taxon>Teleostei</taxon>
        <taxon>Neoteleostei</taxon>
        <taxon>Acanthomorphata</taxon>
        <taxon>Eupercaria</taxon>
        <taxon>Sciaenidae</taxon>
        <taxon>Larimichthys</taxon>
    </lineage>
</organism>
<dbReference type="GO" id="GO:0012505">
    <property type="term" value="C:endomembrane system"/>
    <property type="evidence" value="ECO:0007669"/>
    <property type="project" value="UniProtKB-SubCell"/>
</dbReference>